<dbReference type="RefSeq" id="WP_277858600.1">
    <property type="nucleotide sequence ID" value="NZ_JARRAG010000001.1"/>
</dbReference>
<name>A0ABT6F3W1_9BACT</name>
<evidence type="ECO:0000256" key="1">
    <source>
        <dbReference type="SAM" id="Phobius"/>
    </source>
</evidence>
<dbReference type="Proteomes" id="UP001216907">
    <property type="component" value="Unassembled WGS sequence"/>
</dbReference>
<evidence type="ECO:0000313" key="2">
    <source>
        <dbReference type="EMBL" id="MDG3002236.1"/>
    </source>
</evidence>
<gene>
    <name evidence="2" type="ORF">PZE19_00400</name>
</gene>
<dbReference type="EMBL" id="JARRAG010000001">
    <property type="protein sequence ID" value="MDG3002236.1"/>
    <property type="molecule type" value="Genomic_DNA"/>
</dbReference>
<sequence length="56" mass="5879">MRILMNLDSQLSGTEDRGAFYRVGHSPLVALAAGLLGGTVAAWFYTKRGPAAGEPS</sequence>
<evidence type="ECO:0000313" key="3">
    <source>
        <dbReference type="Proteomes" id="UP001216907"/>
    </source>
</evidence>
<keyword evidence="3" id="KW-1185">Reference proteome</keyword>
<organism evidence="2 3">
    <name type="scientific">Paludisphaera mucosa</name>
    <dbReference type="NCBI Taxonomy" id="3030827"/>
    <lineage>
        <taxon>Bacteria</taxon>
        <taxon>Pseudomonadati</taxon>
        <taxon>Planctomycetota</taxon>
        <taxon>Planctomycetia</taxon>
        <taxon>Isosphaerales</taxon>
        <taxon>Isosphaeraceae</taxon>
        <taxon>Paludisphaera</taxon>
    </lineage>
</organism>
<keyword evidence="1" id="KW-1133">Transmembrane helix</keyword>
<proteinExistence type="predicted"/>
<reference evidence="2 3" key="1">
    <citation type="submission" date="2023-03" db="EMBL/GenBank/DDBJ databases">
        <title>Paludisphaera mucosa sp. nov. a novel planctomycete from northern fen.</title>
        <authorList>
            <person name="Ivanova A."/>
        </authorList>
    </citation>
    <scope>NUCLEOTIDE SEQUENCE [LARGE SCALE GENOMIC DNA]</scope>
    <source>
        <strain evidence="2 3">Pla2</strain>
    </source>
</reference>
<comment type="caution">
    <text evidence="2">The sequence shown here is derived from an EMBL/GenBank/DDBJ whole genome shotgun (WGS) entry which is preliminary data.</text>
</comment>
<accession>A0ABT6F3W1</accession>
<feature type="transmembrane region" description="Helical" evidence="1">
    <location>
        <begin position="28"/>
        <end position="46"/>
    </location>
</feature>
<keyword evidence="1" id="KW-0472">Membrane</keyword>
<protein>
    <submittedName>
        <fullName evidence="2">Uncharacterized protein</fullName>
    </submittedName>
</protein>
<keyword evidence="1" id="KW-0812">Transmembrane</keyword>